<proteinExistence type="predicted"/>
<feature type="domain" description="Heparinase II/III-like C-terminal" evidence="5">
    <location>
        <begin position="344"/>
        <end position="508"/>
    </location>
</feature>
<evidence type="ECO:0000256" key="3">
    <source>
        <dbReference type="ARBA" id="ARBA00022764"/>
    </source>
</evidence>
<evidence type="ECO:0000256" key="1">
    <source>
        <dbReference type="ARBA" id="ARBA00004418"/>
    </source>
</evidence>
<keyword evidence="3" id="KW-0574">Periplasm</keyword>
<accession>A0ABW2UZ72</accession>
<evidence type="ECO:0000256" key="4">
    <source>
        <dbReference type="ARBA" id="ARBA00023239"/>
    </source>
</evidence>
<dbReference type="PANTHER" id="PTHR39210">
    <property type="entry name" value="HEPARIN-SULFATE LYASE"/>
    <property type="match status" value="1"/>
</dbReference>
<dbReference type="Gene3D" id="1.50.10.100">
    <property type="entry name" value="Chondroitin AC/alginate lyase"/>
    <property type="match status" value="1"/>
</dbReference>
<evidence type="ECO:0000256" key="2">
    <source>
        <dbReference type="ARBA" id="ARBA00022729"/>
    </source>
</evidence>
<evidence type="ECO:0000259" key="5">
    <source>
        <dbReference type="Pfam" id="PF07940"/>
    </source>
</evidence>
<keyword evidence="4" id="KW-0456">Lyase</keyword>
<dbReference type="EMBL" id="JBHTGQ010000010">
    <property type="protein sequence ID" value="MFC7749202.1"/>
    <property type="molecule type" value="Genomic_DNA"/>
</dbReference>
<sequence>MADRTKNISPRDEERIDTAKIWRELLALAEGYLQEQSFRVTYPSASYVMEVSLPLKEPQPIPDPPGFVDYPYWTMFSRAVEERLTVLASVYVLARDRRYADKVKEYLLALAEFSKWYEFPRRGAEGNLSNAHFLIGYSVAYDAIHGELSEYERDVCLRAILNLGLKPLAIDFGNDDMHNIITAKQVAMLYGACAVYDEAEQEAAPYLAQAVSYLRSYLDRKLVTHETEGLLYTNVAVRHVWMAAETYRKATGDATLCDHPYLSDLVPELFLRLLSPGSAGTFPNLSDSFERIDATYVMTMTAARHRHPAAMWYVETFGREKREALLYLPEPCEAVHPDLYYGDRKSRIFAEIGWAALRSGWGERDRLLCLTSSASAQGHNHRDQNNVVLNQSGEWLLVNPGYQDYRPGPGNEFTVGTVGHNSLLVDGLGQTVYGGGRLAGDFLSPGFEWVCGDASAAYPDLLASYGRTVYHLDNRWFVLVDEIELARADQTPELLFHTRAQIWCGDRKLEPGDRAERAEFAFRGERSTLFIQTVSPDPLTADVKVYPGAESYGPYVGVAGHGGGLRRTFATLLAPSDGSDALPPAASLACGRASAAISVGERDGRRNGRFAASLTGKPERLEAGALSADALALWELRDAAGELLQAAVRRANRLAEGDRVLLQSDAPVEASLQRREGEVCVTIACDRTAVVNVELGSAVTDALKLQAGEKKTLRYRMP</sequence>
<evidence type="ECO:0000313" key="6">
    <source>
        <dbReference type="EMBL" id="MFC7749202.1"/>
    </source>
</evidence>
<gene>
    <name evidence="6" type="ORF">ACFQWB_04500</name>
</gene>
<dbReference type="Pfam" id="PF07940">
    <property type="entry name" value="Hepar_II_III_C"/>
    <property type="match status" value="1"/>
</dbReference>
<evidence type="ECO:0000313" key="7">
    <source>
        <dbReference type="Proteomes" id="UP001596528"/>
    </source>
</evidence>
<comment type="subcellular location">
    <subcellularLocation>
        <location evidence="1">Periplasm</location>
    </subcellularLocation>
</comment>
<dbReference type="Gene3D" id="2.70.98.70">
    <property type="match status" value="1"/>
</dbReference>
<name>A0ABW2UZ72_9BACL</name>
<reference evidence="7" key="1">
    <citation type="journal article" date="2019" name="Int. J. Syst. Evol. Microbiol.">
        <title>The Global Catalogue of Microorganisms (GCM) 10K type strain sequencing project: providing services to taxonomists for standard genome sequencing and annotation.</title>
        <authorList>
            <consortium name="The Broad Institute Genomics Platform"/>
            <consortium name="The Broad Institute Genome Sequencing Center for Infectious Disease"/>
            <person name="Wu L."/>
            <person name="Ma J."/>
        </authorList>
    </citation>
    <scope>NUCLEOTIDE SEQUENCE [LARGE SCALE GENOMIC DNA]</scope>
    <source>
        <strain evidence="7">JCM 18657</strain>
    </source>
</reference>
<keyword evidence="2" id="KW-0732">Signal</keyword>
<dbReference type="InterPro" id="IPR012480">
    <property type="entry name" value="Hepar_II_III_C"/>
</dbReference>
<protein>
    <submittedName>
        <fullName evidence="6">Heparinase II/III family protein</fullName>
    </submittedName>
</protein>
<organism evidence="6 7">
    <name type="scientific">Paenibacillus thermoaerophilus</name>
    <dbReference type="NCBI Taxonomy" id="1215385"/>
    <lineage>
        <taxon>Bacteria</taxon>
        <taxon>Bacillati</taxon>
        <taxon>Bacillota</taxon>
        <taxon>Bacilli</taxon>
        <taxon>Bacillales</taxon>
        <taxon>Paenibacillaceae</taxon>
        <taxon>Paenibacillus</taxon>
    </lineage>
</organism>
<dbReference type="InterPro" id="IPR008929">
    <property type="entry name" value="Chondroitin_lyas"/>
</dbReference>
<dbReference type="PANTHER" id="PTHR39210:SF1">
    <property type="entry name" value="HEPARIN-SULFATE LYASE"/>
    <property type="match status" value="1"/>
</dbReference>
<comment type="caution">
    <text evidence="6">The sequence shown here is derived from an EMBL/GenBank/DDBJ whole genome shotgun (WGS) entry which is preliminary data.</text>
</comment>
<dbReference type="Proteomes" id="UP001596528">
    <property type="component" value="Unassembled WGS sequence"/>
</dbReference>
<dbReference type="SUPFAM" id="SSF48230">
    <property type="entry name" value="Chondroitin AC/alginate lyase"/>
    <property type="match status" value="1"/>
</dbReference>
<dbReference type="RefSeq" id="WP_170209445.1">
    <property type="nucleotide sequence ID" value="NZ_JBHTGQ010000010.1"/>
</dbReference>
<keyword evidence="7" id="KW-1185">Reference proteome</keyword>